<accession>A0A9D6Z3M0</accession>
<dbReference type="InterPro" id="IPR025110">
    <property type="entry name" value="AMP-bd_C"/>
</dbReference>
<dbReference type="InterPro" id="IPR032387">
    <property type="entry name" value="ACAS_N"/>
</dbReference>
<dbReference type="GO" id="GO:0003987">
    <property type="term" value="F:acetate-CoA ligase activity"/>
    <property type="evidence" value="ECO:0007669"/>
    <property type="project" value="UniProtKB-UniRule"/>
</dbReference>
<dbReference type="GO" id="GO:0005524">
    <property type="term" value="F:ATP binding"/>
    <property type="evidence" value="ECO:0007669"/>
    <property type="project" value="UniProtKB-KW"/>
</dbReference>
<sequence>MNHAPKWYDAHLKKFQQTAHVKGLEEYKKTYRESLENSEGFWKERAEEYLTWFDKWDFVIREDMEEGRIQWFGGGKLNASYNCIDRHLIERAGQTAFHWEGDDPRESLSITYSELYESVNKFAAVLQSRGVRKGDRVVIYLPIIPELPVAMLACGRIGAIHCVVFSGFGRESLAARIQACQAKVVVIADGAKRNGKIIPIKESVNSSLKNWPLVESVIVVNRCDLNPQLDSPREVWWHEAAADPSLRREILPESMDAEDPLFIFYTSLGIGKPRGLVHTHGGYLLWTAMTTRLILDLRPGDIYWCTEDLGLIAGHSLGLYGALLNGVTSVIFEGSPRYPAADRYWEIIAKLRVTKLCTGPSTVRTLAAYGTENLRKHDLSSLEILASSGQRMSQEAWEWLYYNVGGGRCPIMDAWWQTEAGGPMVTSLPGVAPLKPGSVSFPFFGVDPVILDLDTGEETRFPNQEGAFFIRRPWPGMARTVFGDQEEYRDSYYAPFPGLFITRDGAKRDEDGYYWMTGRIDDVINVSGRRVGAWEIEAALGSHPAVNEATAVGFPHPIKGQGIYLFITLHRGYDRSDELKDELTKSLRDHIGVMALPDALQWADALPKTRSGKILRRLLQKIAAGQVEDLGDTTTVADPRVLEPLIRNRIGFP</sequence>
<dbReference type="Gene3D" id="3.40.50.12780">
    <property type="entry name" value="N-terminal domain of ligase-like"/>
    <property type="match status" value="1"/>
</dbReference>
<evidence type="ECO:0000256" key="5">
    <source>
        <dbReference type="ARBA" id="ARBA00022990"/>
    </source>
</evidence>
<evidence type="ECO:0000256" key="1">
    <source>
        <dbReference type="ARBA" id="ARBA00006432"/>
    </source>
</evidence>
<keyword evidence="4" id="KW-0067">ATP-binding</keyword>
<evidence type="ECO:0000259" key="7">
    <source>
        <dbReference type="Pfam" id="PF00501"/>
    </source>
</evidence>
<dbReference type="InterPro" id="IPR042099">
    <property type="entry name" value="ANL_N_sf"/>
</dbReference>
<proteinExistence type="inferred from homology"/>
<dbReference type="GO" id="GO:0016208">
    <property type="term" value="F:AMP binding"/>
    <property type="evidence" value="ECO:0007669"/>
    <property type="project" value="InterPro"/>
</dbReference>
<dbReference type="Pfam" id="PF00501">
    <property type="entry name" value="AMP-binding"/>
    <property type="match status" value="1"/>
</dbReference>
<feature type="domain" description="AMP-binding enzyme C-terminal" evidence="8">
    <location>
        <begin position="535"/>
        <end position="613"/>
    </location>
</feature>
<dbReference type="AlphaFoldDB" id="A0A9D6Z3M0"/>
<evidence type="ECO:0000256" key="3">
    <source>
        <dbReference type="ARBA" id="ARBA00022741"/>
    </source>
</evidence>
<evidence type="ECO:0000259" key="8">
    <source>
        <dbReference type="Pfam" id="PF13193"/>
    </source>
</evidence>
<feature type="domain" description="AMP-dependent synthetase/ligase" evidence="7">
    <location>
        <begin position="92"/>
        <end position="474"/>
    </location>
</feature>
<dbReference type="Proteomes" id="UP000807825">
    <property type="component" value="Unassembled WGS sequence"/>
</dbReference>
<dbReference type="InterPro" id="IPR045851">
    <property type="entry name" value="AMP-bd_C_sf"/>
</dbReference>
<comment type="similarity">
    <text evidence="1">Belongs to the ATP-dependent AMP-binding enzyme family.</text>
</comment>
<dbReference type="PANTHER" id="PTHR24095">
    <property type="entry name" value="ACETYL-COENZYME A SYNTHETASE"/>
    <property type="match status" value="1"/>
</dbReference>
<keyword evidence="3" id="KW-0547">Nucleotide-binding</keyword>
<dbReference type="Pfam" id="PF16177">
    <property type="entry name" value="ACAS_N"/>
    <property type="match status" value="1"/>
</dbReference>
<evidence type="ECO:0000313" key="10">
    <source>
        <dbReference type="EMBL" id="MBI5250005.1"/>
    </source>
</evidence>
<comment type="caution">
    <text evidence="10">The sequence shown here is derived from an EMBL/GenBank/DDBJ whole genome shotgun (WGS) entry which is preliminary data.</text>
</comment>
<name>A0A9D6Z3M0_9BACT</name>
<dbReference type="Gene3D" id="3.30.300.30">
    <property type="match status" value="1"/>
</dbReference>
<dbReference type="NCBIfam" id="TIGR02188">
    <property type="entry name" value="Ac_CoA_lig_AcsA"/>
    <property type="match status" value="1"/>
</dbReference>
<protein>
    <recommendedName>
        <fullName evidence="6">Acetate--CoA ligase</fullName>
        <ecNumber evidence="6">6.2.1.1</ecNumber>
    </recommendedName>
</protein>
<dbReference type="PANTHER" id="PTHR24095:SF14">
    <property type="entry name" value="ACETYL-COENZYME A SYNTHETASE 1"/>
    <property type="match status" value="1"/>
</dbReference>
<dbReference type="FunFam" id="3.40.50.12780:FF:000001">
    <property type="entry name" value="Acetyl-coenzyme A synthetase"/>
    <property type="match status" value="1"/>
</dbReference>
<reference evidence="10" key="1">
    <citation type="submission" date="2020-07" db="EMBL/GenBank/DDBJ databases">
        <title>Huge and variable diversity of episymbiotic CPR bacteria and DPANN archaea in groundwater ecosystems.</title>
        <authorList>
            <person name="He C.Y."/>
            <person name="Keren R."/>
            <person name="Whittaker M."/>
            <person name="Farag I.F."/>
            <person name="Doudna J."/>
            <person name="Cate J.H.D."/>
            <person name="Banfield J.F."/>
        </authorList>
    </citation>
    <scope>NUCLEOTIDE SEQUENCE</scope>
    <source>
        <strain evidence="10">NC_groundwater_1664_Pr3_B-0.1um_52_9</strain>
    </source>
</reference>
<feature type="domain" description="Acetyl-coenzyme A synthetase N-terminal" evidence="9">
    <location>
        <begin position="27"/>
        <end position="83"/>
    </location>
</feature>
<evidence type="ECO:0000256" key="2">
    <source>
        <dbReference type="ARBA" id="ARBA00022598"/>
    </source>
</evidence>
<keyword evidence="5" id="KW-0007">Acetylation</keyword>
<evidence type="ECO:0000313" key="11">
    <source>
        <dbReference type="Proteomes" id="UP000807825"/>
    </source>
</evidence>
<dbReference type="InterPro" id="IPR000873">
    <property type="entry name" value="AMP-dep_synth/lig_dom"/>
</dbReference>
<dbReference type="EC" id="6.2.1.1" evidence="6"/>
<gene>
    <name evidence="10" type="primary">acs</name>
    <name evidence="10" type="ORF">HY912_10970</name>
</gene>
<evidence type="ECO:0000256" key="6">
    <source>
        <dbReference type="NCBIfam" id="TIGR02188"/>
    </source>
</evidence>
<dbReference type="SUPFAM" id="SSF56801">
    <property type="entry name" value="Acetyl-CoA synthetase-like"/>
    <property type="match status" value="1"/>
</dbReference>
<dbReference type="NCBIfam" id="NF001208">
    <property type="entry name" value="PRK00174.1"/>
    <property type="match status" value="1"/>
</dbReference>
<evidence type="ECO:0000256" key="4">
    <source>
        <dbReference type="ARBA" id="ARBA00022840"/>
    </source>
</evidence>
<organism evidence="10 11">
    <name type="scientific">Desulfomonile tiedjei</name>
    <dbReference type="NCBI Taxonomy" id="2358"/>
    <lineage>
        <taxon>Bacteria</taxon>
        <taxon>Pseudomonadati</taxon>
        <taxon>Thermodesulfobacteriota</taxon>
        <taxon>Desulfomonilia</taxon>
        <taxon>Desulfomonilales</taxon>
        <taxon>Desulfomonilaceae</taxon>
        <taxon>Desulfomonile</taxon>
    </lineage>
</organism>
<dbReference type="GO" id="GO:0019427">
    <property type="term" value="P:acetyl-CoA biosynthetic process from acetate"/>
    <property type="evidence" value="ECO:0007669"/>
    <property type="project" value="UniProtKB-UniRule"/>
</dbReference>
<keyword evidence="2 10" id="KW-0436">Ligase</keyword>
<dbReference type="Pfam" id="PF13193">
    <property type="entry name" value="AMP-binding_C"/>
    <property type="match status" value="1"/>
</dbReference>
<dbReference type="EMBL" id="JACRDE010000296">
    <property type="protein sequence ID" value="MBI5250005.1"/>
    <property type="molecule type" value="Genomic_DNA"/>
</dbReference>
<dbReference type="InterPro" id="IPR011904">
    <property type="entry name" value="Ac_CoA_lig"/>
</dbReference>
<evidence type="ECO:0000259" key="9">
    <source>
        <dbReference type="Pfam" id="PF16177"/>
    </source>
</evidence>